<feature type="domain" description="ER-bound oxygenase mpaB/mpaB'/Rubber oxygenase catalytic" evidence="1">
    <location>
        <begin position="44"/>
        <end position="209"/>
    </location>
</feature>
<accession>A0A3M9MNY3</accession>
<evidence type="ECO:0000313" key="3">
    <source>
        <dbReference type="Proteomes" id="UP000271010"/>
    </source>
</evidence>
<gene>
    <name evidence="2" type="ORF">EFA69_13755</name>
</gene>
<protein>
    <submittedName>
        <fullName evidence="2">DUF2236 domain-containing protein</fullName>
    </submittedName>
</protein>
<dbReference type="EMBL" id="RJJE01000017">
    <property type="protein sequence ID" value="RNI27221.1"/>
    <property type="molecule type" value="Genomic_DNA"/>
</dbReference>
<dbReference type="AlphaFoldDB" id="A0A3M9MNY3"/>
<keyword evidence="3" id="KW-1185">Reference proteome</keyword>
<comment type="caution">
    <text evidence="2">The sequence shown here is derived from an EMBL/GenBank/DDBJ whole genome shotgun (WGS) entry which is preliminary data.</text>
</comment>
<proteinExistence type="predicted"/>
<name>A0A3M9MNY3_9BACT</name>
<dbReference type="InterPro" id="IPR018713">
    <property type="entry name" value="MPAB/Lcp_cat_dom"/>
</dbReference>
<dbReference type="OrthoDB" id="5498485at2"/>
<evidence type="ECO:0000313" key="2">
    <source>
        <dbReference type="EMBL" id="RNI27221.1"/>
    </source>
</evidence>
<evidence type="ECO:0000259" key="1">
    <source>
        <dbReference type="Pfam" id="PF09995"/>
    </source>
</evidence>
<reference evidence="2 3" key="1">
    <citation type="submission" date="2018-11" db="EMBL/GenBank/DDBJ databases">
        <title>Rufibacter latericius sp. nov., isolated from water in Baiyang Lake.</title>
        <authorList>
            <person name="Yang Y."/>
        </authorList>
    </citation>
    <scope>NUCLEOTIDE SEQUENCE [LARGE SCALE GENOMIC DNA]</scope>
    <source>
        <strain evidence="2 3">MCC P1</strain>
    </source>
</reference>
<dbReference type="Pfam" id="PF09995">
    <property type="entry name" value="MPAB_Lcp_cat"/>
    <property type="match status" value="1"/>
</dbReference>
<dbReference type="GO" id="GO:0016491">
    <property type="term" value="F:oxidoreductase activity"/>
    <property type="evidence" value="ECO:0007669"/>
    <property type="project" value="InterPro"/>
</dbReference>
<organism evidence="2 3">
    <name type="scientific">Rufibacter immobilis</name>
    <dbReference type="NCBI Taxonomy" id="1348778"/>
    <lineage>
        <taxon>Bacteria</taxon>
        <taxon>Pseudomonadati</taxon>
        <taxon>Bacteroidota</taxon>
        <taxon>Cytophagia</taxon>
        <taxon>Cytophagales</taxon>
        <taxon>Hymenobacteraceae</taxon>
        <taxon>Rufibacter</taxon>
    </lineage>
</organism>
<dbReference type="RefSeq" id="WP_123133690.1">
    <property type="nucleotide sequence ID" value="NZ_RJJE01000017.1"/>
</dbReference>
<dbReference type="Proteomes" id="UP000271010">
    <property type="component" value="Unassembled WGS sequence"/>
</dbReference>
<sequence length="262" mass="29962">MIYFVPKDSVVREIWGKGDTILFIFAGAAAEFALNKAVDWLYFTGRLPKDPLGRLFSTVGYARQIVFSEQDAAHRAIDTMAKIHAGVEAKRGMAIPDWAYRDVLFMLIDYSIRSYELLERKLTLLEKEEVFEVFSRVGTRMGLTGLPTDYQAWLTMRQEHLEQNLVQSHFTRDLFRQYKKHLGLVRYHVLLQAQILVVPQTVNSMLKLGRVSLVAPLLPVYKFSQKLKLDWVLKTLLLPNAYMAQIKELDKAPASASVPKAA</sequence>